<organism evidence="2 3">
    <name type="scientific">Acer saccharum</name>
    <name type="common">Sugar maple</name>
    <dbReference type="NCBI Taxonomy" id="4024"/>
    <lineage>
        <taxon>Eukaryota</taxon>
        <taxon>Viridiplantae</taxon>
        <taxon>Streptophyta</taxon>
        <taxon>Embryophyta</taxon>
        <taxon>Tracheophyta</taxon>
        <taxon>Spermatophyta</taxon>
        <taxon>Magnoliopsida</taxon>
        <taxon>eudicotyledons</taxon>
        <taxon>Gunneridae</taxon>
        <taxon>Pentapetalae</taxon>
        <taxon>rosids</taxon>
        <taxon>malvids</taxon>
        <taxon>Sapindales</taxon>
        <taxon>Sapindaceae</taxon>
        <taxon>Hippocastanoideae</taxon>
        <taxon>Acereae</taxon>
        <taxon>Acer</taxon>
    </lineage>
</organism>
<accession>A0AA39SGN8</accession>
<dbReference type="AlphaFoldDB" id="A0AA39SGN8"/>
<evidence type="ECO:0000313" key="2">
    <source>
        <dbReference type="EMBL" id="KAK0588689.1"/>
    </source>
</evidence>
<sequence length="771" mass="84651">MLKKESWSHTPDSVFPASCDSDTVKEVTSTASDDTRISSHGSKSDNANNIGDFSADDPILDDGCDPVDNNLYSYPLNNISQTENDLSFLNNDREDKESSDLLYYGWPDIGNFEDVDRMFRSCDSTFGLGSLSNEDDLCWFSSSNAAEESEDILKSGSKLSTLPEHQKASRENGGDPSANDPSQKIFVAGDKINLQSMDTDDSALNHLSFLNGSDTQSETKDGSIFNEQINLHKKQLKHQNKLEGQRKDQLVENGGLFPQYDNLKLLTDMENPFGDSLPQVFPASGLQQRKRNIGGDSLSYIQTDIPYMHLDYHHPSDQISVCPTPSGTKSENNSHLSPSPKESSYASNQVQSMESSHGPSFEAPSVTTNEKREKLYHCKDLQVPFTRNFKHANMASPMTFCNSPSIQKQHHQSECEIGDPNGGVSIGVPAELDSLNAQESSCMSTVLDEVSLEATSFHQLQRVTDKLDIRTKLCIRDSLYRLARSAEQRHNCANSNGSSIRDDRDSSGALMAVETNKCTEFIDMETDTNPIDRSIAHLLFHRPSDPSIMHANDALPFKSHAVIHESINSLPMKAEKQVCREDTTMDADWLCIVKASVEESSGNLSSIRFLKCSILFDWITDVVDRLSLSGSPVSDSDLIAIVMSNVGPLFENTVAVAQARETLISLTGLEVLLKSAERRLLTIQTPAPDIPTTMYTACGGRHGGRGYTTYRGDGRNFAHGRGSGSSSFGFPYNHSGGKNGGFLPNFSNGHSSSITPHQATPFGSSRSKVQC</sequence>
<dbReference type="Proteomes" id="UP001168877">
    <property type="component" value="Unassembled WGS sequence"/>
</dbReference>
<dbReference type="InterPro" id="IPR039928">
    <property type="entry name" value="LNK"/>
</dbReference>
<reference evidence="2" key="2">
    <citation type="submission" date="2023-06" db="EMBL/GenBank/DDBJ databases">
        <authorList>
            <person name="Swenson N.G."/>
            <person name="Wegrzyn J.L."/>
            <person name="Mcevoy S.L."/>
        </authorList>
    </citation>
    <scope>NUCLEOTIDE SEQUENCE</scope>
    <source>
        <strain evidence="2">NS2018</strain>
        <tissue evidence="2">Leaf</tissue>
    </source>
</reference>
<reference evidence="2" key="1">
    <citation type="journal article" date="2022" name="Plant J.">
        <title>Strategies of tolerance reflected in two North American maple genomes.</title>
        <authorList>
            <person name="McEvoy S.L."/>
            <person name="Sezen U.U."/>
            <person name="Trouern-Trend A."/>
            <person name="McMahon S.M."/>
            <person name="Schaberg P.G."/>
            <person name="Yang J."/>
            <person name="Wegrzyn J.L."/>
            <person name="Swenson N.G."/>
        </authorList>
    </citation>
    <scope>NUCLEOTIDE SEQUENCE</scope>
    <source>
        <strain evidence="2">NS2018</strain>
    </source>
</reference>
<feature type="region of interest" description="Disordered" evidence="1">
    <location>
        <begin position="741"/>
        <end position="771"/>
    </location>
</feature>
<dbReference type="GO" id="GO:0007623">
    <property type="term" value="P:circadian rhythm"/>
    <property type="evidence" value="ECO:0007669"/>
    <property type="project" value="InterPro"/>
</dbReference>
<gene>
    <name evidence="2" type="ORF">LWI29_004198</name>
</gene>
<evidence type="ECO:0000313" key="3">
    <source>
        <dbReference type="Proteomes" id="UP001168877"/>
    </source>
</evidence>
<feature type="compositionally biased region" description="Basic and acidic residues" evidence="1">
    <location>
        <begin position="164"/>
        <end position="173"/>
    </location>
</feature>
<dbReference type="EMBL" id="JAUESC010000381">
    <property type="protein sequence ID" value="KAK0588689.1"/>
    <property type="molecule type" value="Genomic_DNA"/>
</dbReference>
<name>A0AA39SGN8_ACESA</name>
<evidence type="ECO:0000256" key="1">
    <source>
        <dbReference type="SAM" id="MobiDB-lite"/>
    </source>
</evidence>
<feature type="compositionally biased region" description="Polar residues" evidence="1">
    <location>
        <begin position="317"/>
        <end position="358"/>
    </location>
</feature>
<proteinExistence type="predicted"/>
<feature type="region of interest" description="Disordered" evidence="1">
    <location>
        <begin position="1"/>
        <end position="55"/>
    </location>
</feature>
<feature type="compositionally biased region" description="Polar residues" evidence="1">
    <location>
        <begin position="26"/>
        <end position="51"/>
    </location>
</feature>
<keyword evidence="3" id="KW-1185">Reference proteome</keyword>
<dbReference type="PANTHER" id="PTHR33334">
    <property type="entry name" value="PROTEIN LNK1"/>
    <property type="match status" value="1"/>
</dbReference>
<comment type="caution">
    <text evidence="2">The sequence shown here is derived from an EMBL/GenBank/DDBJ whole genome shotgun (WGS) entry which is preliminary data.</text>
</comment>
<dbReference type="PANTHER" id="PTHR33334:SF8">
    <property type="entry name" value="PROTEIN LNK1"/>
    <property type="match status" value="1"/>
</dbReference>
<protein>
    <submittedName>
        <fullName evidence="2">Uncharacterized protein</fullName>
    </submittedName>
</protein>
<feature type="region of interest" description="Disordered" evidence="1">
    <location>
        <begin position="151"/>
        <end position="182"/>
    </location>
</feature>
<dbReference type="GO" id="GO:0006355">
    <property type="term" value="P:regulation of DNA-templated transcription"/>
    <property type="evidence" value="ECO:0007669"/>
    <property type="project" value="InterPro"/>
</dbReference>
<feature type="region of interest" description="Disordered" evidence="1">
    <location>
        <begin position="316"/>
        <end position="369"/>
    </location>
</feature>
<feature type="compositionally biased region" description="Polar residues" evidence="1">
    <location>
        <begin position="745"/>
        <end position="771"/>
    </location>
</feature>